<evidence type="ECO:0000313" key="3">
    <source>
        <dbReference type="Proteomes" id="UP000030475"/>
    </source>
</evidence>
<keyword evidence="1" id="KW-0812">Transmembrane</keyword>
<dbReference type="AlphaFoldDB" id="A0AA40JII2"/>
<sequence>MAAEDLSHAIPVTLDDAPKLLFWDWDVAMVVMTGITVGLGTGYPILGVAMGFGLAAVYSKFFKAGTHQGAPFHLLGWMTGQPPMSDLPDSYLRDFQG</sequence>
<dbReference type="EMBL" id="JQIM01000007">
    <property type="protein sequence ID" value="KGX17254.1"/>
    <property type="molecule type" value="Genomic_DNA"/>
</dbReference>
<name>A0AA40JII2_BURPE</name>
<proteinExistence type="predicted"/>
<dbReference type="Pfam" id="PF07178">
    <property type="entry name" value="TraL"/>
    <property type="match status" value="1"/>
</dbReference>
<comment type="caution">
    <text evidence="2">The sequence shown here is derived from an EMBL/GenBank/DDBJ whole genome shotgun (WGS) entry which is preliminary data.</text>
</comment>
<reference evidence="2 3" key="1">
    <citation type="submission" date="2014-08" db="EMBL/GenBank/DDBJ databases">
        <authorList>
            <person name="Bunnell A."/>
            <person name="Chain P.S."/>
            <person name="Chertkov O."/>
            <person name="Currie B.J."/>
            <person name="Daligault H.E."/>
            <person name="Davenport K.W."/>
            <person name="Davis C."/>
            <person name="Gleasner C.D."/>
            <person name="Johnson S.L."/>
            <person name="Kaestli M."/>
            <person name="Koren S."/>
            <person name="Kunde Y.A."/>
            <person name="Mayo M."/>
            <person name="McMurry K.K."/>
            <person name="Price E.P."/>
            <person name="Reitenga K.G."/>
            <person name="Robison R."/>
            <person name="Rosovitz M.J."/>
            <person name="Sarovich D.S."/>
            <person name="Teshima H."/>
        </authorList>
    </citation>
    <scope>NUCLEOTIDE SEQUENCE [LARGE SCALE GENOMIC DNA]</scope>
    <source>
        <strain evidence="2 3">MSHR44</strain>
    </source>
</reference>
<organism evidence="2 3">
    <name type="scientific">Burkholderia pseudomallei</name>
    <name type="common">Pseudomonas pseudomallei</name>
    <dbReference type="NCBI Taxonomy" id="28450"/>
    <lineage>
        <taxon>Bacteria</taxon>
        <taxon>Pseudomonadati</taxon>
        <taxon>Pseudomonadota</taxon>
        <taxon>Betaproteobacteria</taxon>
        <taxon>Burkholderiales</taxon>
        <taxon>Burkholderiaceae</taxon>
        <taxon>Burkholderia</taxon>
        <taxon>pseudomallei group</taxon>
    </lineage>
</organism>
<keyword evidence="1" id="KW-0472">Membrane</keyword>
<accession>A0AA40JII2</accession>
<dbReference type="RefSeq" id="WP_038740585.1">
    <property type="nucleotide sequence ID" value="NZ_KN323090.1"/>
</dbReference>
<gene>
    <name evidence="2" type="ORF">Y036_5980</name>
</gene>
<dbReference type="GO" id="GO:0019867">
    <property type="term" value="C:outer membrane"/>
    <property type="evidence" value="ECO:0007669"/>
    <property type="project" value="InterPro"/>
</dbReference>
<dbReference type="InterPro" id="IPR009838">
    <property type="entry name" value="T4SS_TraL"/>
</dbReference>
<feature type="transmembrane region" description="Helical" evidence="1">
    <location>
        <begin position="27"/>
        <end position="58"/>
    </location>
</feature>
<dbReference type="Proteomes" id="UP000030475">
    <property type="component" value="Unassembled WGS sequence"/>
</dbReference>
<keyword evidence="1" id="KW-1133">Transmembrane helix</keyword>
<evidence type="ECO:0000256" key="1">
    <source>
        <dbReference type="SAM" id="Phobius"/>
    </source>
</evidence>
<protein>
    <submittedName>
        <fullName evidence="2">TraL family protein</fullName>
    </submittedName>
</protein>
<evidence type="ECO:0000313" key="2">
    <source>
        <dbReference type="EMBL" id="KGX17254.1"/>
    </source>
</evidence>